<sequence length="83" mass="8871">MVVFDAEAALRLLATTGGSDLHLKVPSPPLIRRDGSLVAVDGAPPLTNDDTEAAVRALLSDEKKLAEWHETGEVDFAYGIENL</sequence>
<proteinExistence type="predicted"/>
<reference evidence="1" key="1">
    <citation type="submission" date="2020-02" db="EMBL/GenBank/DDBJ databases">
        <authorList>
            <person name="Meier V. D."/>
        </authorList>
    </citation>
    <scope>NUCLEOTIDE SEQUENCE</scope>
    <source>
        <strain evidence="1">AVDCRST_MAG13</strain>
    </source>
</reference>
<accession>A0A6J4T017</accession>
<protein>
    <submittedName>
        <fullName evidence="1">Twitching motility protein PilT</fullName>
    </submittedName>
</protein>
<name>A0A6J4T017_9ACTN</name>
<dbReference type="AlphaFoldDB" id="A0A6J4T017"/>
<organism evidence="1">
    <name type="scientific">uncultured Solirubrobacteraceae bacterium</name>
    <dbReference type="NCBI Taxonomy" id="1162706"/>
    <lineage>
        <taxon>Bacteria</taxon>
        <taxon>Bacillati</taxon>
        <taxon>Actinomycetota</taxon>
        <taxon>Thermoleophilia</taxon>
        <taxon>Solirubrobacterales</taxon>
        <taxon>Solirubrobacteraceae</taxon>
        <taxon>environmental samples</taxon>
    </lineage>
</organism>
<gene>
    <name evidence="1" type="ORF">AVDCRST_MAG13-2765</name>
</gene>
<dbReference type="EMBL" id="CADCVO010000441">
    <property type="protein sequence ID" value="CAA9510247.1"/>
    <property type="molecule type" value="Genomic_DNA"/>
</dbReference>
<feature type="non-terminal residue" evidence="1">
    <location>
        <position position="83"/>
    </location>
</feature>
<dbReference type="Gene3D" id="3.30.450.90">
    <property type="match status" value="1"/>
</dbReference>
<evidence type="ECO:0000313" key="1">
    <source>
        <dbReference type="EMBL" id="CAA9510247.1"/>
    </source>
</evidence>